<name>A0ABW6KEB2_9BACI</name>
<dbReference type="HAMAP" id="MF_00073">
    <property type="entry name" value="NusB"/>
    <property type="match status" value="1"/>
</dbReference>
<comment type="caution">
    <text evidence="8">The sequence shown here is derived from an EMBL/GenBank/DDBJ whole genome shotgun (WGS) entry which is preliminary data.</text>
</comment>
<proteinExistence type="inferred from homology"/>
<dbReference type="NCBIfam" id="TIGR01951">
    <property type="entry name" value="nusB"/>
    <property type="match status" value="1"/>
</dbReference>
<reference evidence="8 9" key="1">
    <citation type="submission" date="2024-08" db="EMBL/GenBank/DDBJ databases">
        <title>Two novel Cytobacillus novel species.</title>
        <authorList>
            <person name="Liu G."/>
        </authorList>
    </citation>
    <scope>NUCLEOTIDE SEQUENCE [LARGE SCALE GENOMIC DNA]</scope>
    <source>
        <strain evidence="8 9">FJAT-54145</strain>
    </source>
</reference>
<keyword evidence="5 6" id="KW-0804">Transcription</keyword>
<evidence type="ECO:0000313" key="9">
    <source>
        <dbReference type="Proteomes" id="UP001601059"/>
    </source>
</evidence>
<dbReference type="PANTHER" id="PTHR11078:SF3">
    <property type="entry name" value="ANTITERMINATION NUSB DOMAIN-CONTAINING PROTEIN"/>
    <property type="match status" value="1"/>
</dbReference>
<dbReference type="RefSeq" id="WP_389362492.1">
    <property type="nucleotide sequence ID" value="NZ_JBIACK010000010.1"/>
</dbReference>
<comment type="function">
    <text evidence="6">Involved in transcription antitermination. Required for transcription of ribosomal RNA (rRNA) genes. Binds specifically to the boxA antiterminator sequence of the ribosomal RNA (rrn) operons.</text>
</comment>
<dbReference type="Proteomes" id="UP001601059">
    <property type="component" value="Unassembled WGS sequence"/>
</dbReference>
<accession>A0ABW6KEB2</accession>
<protein>
    <recommendedName>
        <fullName evidence="6">Transcription antitermination protein NusB</fullName>
    </recommendedName>
    <alternativeName>
        <fullName evidence="6">Antitermination factor NusB</fullName>
    </alternativeName>
</protein>
<feature type="domain" description="NusB/RsmB/TIM44" evidence="7">
    <location>
        <begin position="5"/>
        <end position="125"/>
    </location>
</feature>
<organism evidence="8 9">
    <name type="scientific">Cytobacillus spartinae</name>
    <dbReference type="NCBI Taxonomy" id="3299023"/>
    <lineage>
        <taxon>Bacteria</taxon>
        <taxon>Bacillati</taxon>
        <taxon>Bacillota</taxon>
        <taxon>Bacilli</taxon>
        <taxon>Bacillales</taxon>
        <taxon>Bacillaceae</taxon>
        <taxon>Cytobacillus</taxon>
    </lineage>
</organism>
<sequence>MKRRTAREKALQALFQIEVSEVESRDAIEHVLDGQSNDQYLNTLVNGVLEHKQNIDETITKFLEKWTLDRLANVDRNLLRLSVYELQFCKEEVPANVVIDEAIEIAKLYGDENSSRFVNGVLSKVKSHLL</sequence>
<evidence type="ECO:0000256" key="5">
    <source>
        <dbReference type="ARBA" id="ARBA00023163"/>
    </source>
</evidence>
<keyword evidence="4 6" id="KW-0805">Transcription regulation</keyword>
<dbReference type="InterPro" id="IPR006027">
    <property type="entry name" value="NusB_RsmB_TIM44"/>
</dbReference>
<evidence type="ECO:0000256" key="4">
    <source>
        <dbReference type="ARBA" id="ARBA00023015"/>
    </source>
</evidence>
<evidence type="ECO:0000256" key="6">
    <source>
        <dbReference type="HAMAP-Rule" id="MF_00073"/>
    </source>
</evidence>
<keyword evidence="9" id="KW-1185">Reference proteome</keyword>
<dbReference type="CDD" id="cd00619">
    <property type="entry name" value="Terminator_NusB"/>
    <property type="match status" value="1"/>
</dbReference>
<keyword evidence="2 6" id="KW-0889">Transcription antitermination</keyword>
<dbReference type="EMBL" id="JBIACK010000010">
    <property type="protein sequence ID" value="MFE8702529.1"/>
    <property type="molecule type" value="Genomic_DNA"/>
</dbReference>
<evidence type="ECO:0000313" key="8">
    <source>
        <dbReference type="EMBL" id="MFE8702529.1"/>
    </source>
</evidence>
<dbReference type="InterPro" id="IPR035926">
    <property type="entry name" value="NusB-like_sf"/>
</dbReference>
<evidence type="ECO:0000259" key="7">
    <source>
        <dbReference type="Pfam" id="PF01029"/>
    </source>
</evidence>
<dbReference type="Gene3D" id="1.10.940.10">
    <property type="entry name" value="NusB-like"/>
    <property type="match status" value="1"/>
</dbReference>
<dbReference type="PANTHER" id="PTHR11078">
    <property type="entry name" value="N UTILIZATION SUBSTANCE PROTEIN B-RELATED"/>
    <property type="match status" value="1"/>
</dbReference>
<dbReference type="InterPro" id="IPR011605">
    <property type="entry name" value="NusB_fam"/>
</dbReference>
<keyword evidence="3 6" id="KW-0694">RNA-binding</keyword>
<gene>
    <name evidence="6 8" type="primary">nusB</name>
    <name evidence="8" type="ORF">ACFYKX_18180</name>
</gene>
<dbReference type="Pfam" id="PF01029">
    <property type="entry name" value="NusB"/>
    <property type="match status" value="1"/>
</dbReference>
<dbReference type="SUPFAM" id="SSF48013">
    <property type="entry name" value="NusB-like"/>
    <property type="match status" value="1"/>
</dbReference>
<evidence type="ECO:0000256" key="2">
    <source>
        <dbReference type="ARBA" id="ARBA00022814"/>
    </source>
</evidence>
<evidence type="ECO:0000256" key="1">
    <source>
        <dbReference type="ARBA" id="ARBA00005952"/>
    </source>
</evidence>
<comment type="similarity">
    <text evidence="1 6">Belongs to the NusB family.</text>
</comment>
<evidence type="ECO:0000256" key="3">
    <source>
        <dbReference type="ARBA" id="ARBA00022884"/>
    </source>
</evidence>